<dbReference type="Gene3D" id="1.20.59.10">
    <property type="entry name" value="Chorismate mutase"/>
    <property type="match status" value="1"/>
</dbReference>
<evidence type="ECO:0000256" key="7">
    <source>
        <dbReference type="RuleBase" id="RU000481"/>
    </source>
</evidence>
<dbReference type="Proteomes" id="UP000294299">
    <property type="component" value="Chromosome NFRAN"/>
</dbReference>
<dbReference type="EMBL" id="LR216287">
    <property type="protein sequence ID" value="VFJ12439.1"/>
    <property type="molecule type" value="Genomic_DNA"/>
</dbReference>
<dbReference type="SMART" id="SM00830">
    <property type="entry name" value="CM_2"/>
    <property type="match status" value="1"/>
</dbReference>
<organism evidence="9 10">
    <name type="scientific">Candidatus Nitrosocosmicus franklandianus</name>
    <dbReference type="NCBI Taxonomy" id="1798806"/>
    <lineage>
        <taxon>Archaea</taxon>
        <taxon>Nitrososphaerota</taxon>
        <taxon>Nitrososphaeria</taxon>
        <taxon>Nitrososphaerales</taxon>
        <taxon>Nitrososphaeraceae</taxon>
        <taxon>Candidatus Nitrosocosmicus</taxon>
    </lineage>
</organism>
<dbReference type="PROSITE" id="PS00105">
    <property type="entry name" value="AA_TRANSFER_CLASS_1"/>
    <property type="match status" value="1"/>
</dbReference>
<dbReference type="Gene3D" id="3.40.640.10">
    <property type="entry name" value="Type I PLP-dependent aspartate aminotransferase-like (Major domain)"/>
    <property type="match status" value="1"/>
</dbReference>
<reference evidence="9 10" key="1">
    <citation type="submission" date="2019-02" db="EMBL/GenBank/DDBJ databases">
        <authorList>
            <person name="Lehtovirta-Morley E L."/>
        </authorList>
    </citation>
    <scope>NUCLEOTIDE SEQUENCE [LARGE SCALE GENOMIC DNA]</scope>
    <source>
        <strain evidence="9">NFRAN1</strain>
    </source>
</reference>
<dbReference type="Pfam" id="PF01817">
    <property type="entry name" value="CM_2"/>
    <property type="match status" value="1"/>
</dbReference>
<dbReference type="InterPro" id="IPR004838">
    <property type="entry name" value="NHTrfase_class1_PyrdxlP-BS"/>
</dbReference>
<gene>
    <name evidence="9" type="primary">aspC</name>
    <name evidence="9" type="ORF">NFRAN_0118</name>
</gene>
<protein>
    <recommendedName>
        <fullName evidence="7">Aminotransferase</fullName>
        <ecNumber evidence="7">2.6.1.-</ecNumber>
    </recommendedName>
</protein>
<dbReference type="GO" id="GO:0046417">
    <property type="term" value="P:chorismate metabolic process"/>
    <property type="evidence" value="ECO:0007669"/>
    <property type="project" value="InterPro"/>
</dbReference>
<comment type="similarity">
    <text evidence="2 7">Belongs to the class-I pyridoxal-phosphate-dependent aminotransferase family.</text>
</comment>
<dbReference type="Pfam" id="PF00155">
    <property type="entry name" value="Aminotran_1_2"/>
    <property type="match status" value="1"/>
</dbReference>
<evidence type="ECO:0000256" key="1">
    <source>
        <dbReference type="ARBA" id="ARBA00001933"/>
    </source>
</evidence>
<dbReference type="InterPro" id="IPR015422">
    <property type="entry name" value="PyrdxlP-dep_Trfase_small"/>
</dbReference>
<evidence type="ECO:0000313" key="10">
    <source>
        <dbReference type="Proteomes" id="UP000294299"/>
    </source>
</evidence>
<dbReference type="InterPro" id="IPR015424">
    <property type="entry name" value="PyrdxlP-dep_Trfase"/>
</dbReference>
<dbReference type="GO" id="GO:0006520">
    <property type="term" value="P:amino acid metabolic process"/>
    <property type="evidence" value="ECO:0007669"/>
    <property type="project" value="InterPro"/>
</dbReference>
<dbReference type="GO" id="GO:0004106">
    <property type="term" value="F:chorismate mutase activity"/>
    <property type="evidence" value="ECO:0007669"/>
    <property type="project" value="InterPro"/>
</dbReference>
<dbReference type="GO" id="GO:0008483">
    <property type="term" value="F:transaminase activity"/>
    <property type="evidence" value="ECO:0007669"/>
    <property type="project" value="UniProtKB-KW"/>
</dbReference>
<feature type="domain" description="Chorismate mutase" evidence="8">
    <location>
        <begin position="2"/>
        <end position="93"/>
    </location>
</feature>
<evidence type="ECO:0000259" key="8">
    <source>
        <dbReference type="PROSITE" id="PS51168"/>
    </source>
</evidence>
<dbReference type="InterPro" id="IPR004839">
    <property type="entry name" value="Aminotransferase_I/II_large"/>
</dbReference>
<dbReference type="Gene3D" id="3.90.1150.10">
    <property type="entry name" value="Aspartate Aminotransferase, domain 1"/>
    <property type="match status" value="1"/>
</dbReference>
<keyword evidence="4 7" id="KW-0032">Aminotransferase</keyword>
<keyword evidence="5 7" id="KW-0808">Transferase</keyword>
<dbReference type="KEGG" id="nfn:NFRAN_0118"/>
<proteinExistence type="inferred from homology"/>
<keyword evidence="10" id="KW-1185">Reference proteome</keyword>
<dbReference type="InterPro" id="IPR036979">
    <property type="entry name" value="CM_dom_sf"/>
</dbReference>
<evidence type="ECO:0000256" key="2">
    <source>
        <dbReference type="ARBA" id="ARBA00007441"/>
    </source>
</evidence>
<evidence type="ECO:0000256" key="5">
    <source>
        <dbReference type="ARBA" id="ARBA00022679"/>
    </source>
</evidence>
<evidence type="ECO:0000313" key="9">
    <source>
        <dbReference type="EMBL" id="VFJ12439.1"/>
    </source>
</evidence>
<dbReference type="InterPro" id="IPR036263">
    <property type="entry name" value="Chorismate_II_sf"/>
</dbReference>
<dbReference type="InterPro" id="IPR002701">
    <property type="entry name" value="CM_II_prokaryot"/>
</dbReference>
<dbReference type="InterPro" id="IPR050596">
    <property type="entry name" value="AspAT/PAT-like"/>
</dbReference>
<evidence type="ECO:0000256" key="6">
    <source>
        <dbReference type="ARBA" id="ARBA00022898"/>
    </source>
</evidence>
<dbReference type="GO" id="GO:0030170">
    <property type="term" value="F:pyridoxal phosphate binding"/>
    <property type="evidence" value="ECO:0007669"/>
    <property type="project" value="InterPro"/>
</dbReference>
<sequence length="517" mass="58688">MKMSLDDVEKLRNDMKEITNQILGLISHRMEIAKKIGEIKTILDLEIVDDKAELDIKTHVLGNSKSLNLDPEFTGRIINLLITEAVRIQENERQKKLHELRTVNENTHELQASKQLLHEPIKRNLLTDINQISRPQIKSHLDVFNFAKVLEAEGKKIIHMEVGEPDFPPPVEIRHELAKIYDEGKYHYTKTIGITDLRERLASYLTTFLTQRTNNNIYEFTVNPQNIVITPGGRFGIFGTFSSLLRPGDEIIVIEPAWPACQDCANYLGVKTRIVKSNLENNWEPNLNEIESQININTKILCLNYPNNPTGKILSKETLQKIVALASRSNLYILSDEVYSNYAYKPFESIINFGYDKAILVNSFSKTFAMTGFRVGFTYSLDKRVIEKLTKIQALALTSVAEPMQWCASLALDADPQLYSRIMKDRIELVCDGLRDLPFEYVIPDGAMYVFAKIKNDIKITDLKLVGSLLDNGVAVAPGSGFGSIYSNFIRISTCIDADKIKRGLEIIAMTMENIQR</sequence>
<dbReference type="AlphaFoldDB" id="A0A484I6M7"/>
<evidence type="ECO:0000256" key="4">
    <source>
        <dbReference type="ARBA" id="ARBA00022576"/>
    </source>
</evidence>
<dbReference type="PANTHER" id="PTHR46383">
    <property type="entry name" value="ASPARTATE AMINOTRANSFERASE"/>
    <property type="match status" value="1"/>
</dbReference>
<dbReference type="PROSITE" id="PS51168">
    <property type="entry name" value="CHORISMATE_MUT_2"/>
    <property type="match status" value="1"/>
</dbReference>
<keyword evidence="6" id="KW-0663">Pyridoxal phosphate</keyword>
<dbReference type="SUPFAM" id="SSF48600">
    <property type="entry name" value="Chorismate mutase II"/>
    <property type="match status" value="1"/>
</dbReference>
<dbReference type="CDD" id="cd00609">
    <property type="entry name" value="AAT_like"/>
    <property type="match status" value="1"/>
</dbReference>
<name>A0A484I6M7_9ARCH</name>
<comment type="subunit">
    <text evidence="3">Homodimer.</text>
</comment>
<evidence type="ECO:0000256" key="3">
    <source>
        <dbReference type="ARBA" id="ARBA00011738"/>
    </source>
</evidence>
<accession>A0A484I6M7</accession>
<dbReference type="PANTHER" id="PTHR46383:SF1">
    <property type="entry name" value="ASPARTATE AMINOTRANSFERASE"/>
    <property type="match status" value="1"/>
</dbReference>
<dbReference type="EC" id="2.6.1.-" evidence="7"/>
<dbReference type="SUPFAM" id="SSF53383">
    <property type="entry name" value="PLP-dependent transferases"/>
    <property type="match status" value="1"/>
</dbReference>
<comment type="cofactor">
    <cofactor evidence="1 7">
        <name>pyridoxal 5'-phosphate</name>
        <dbReference type="ChEBI" id="CHEBI:597326"/>
    </cofactor>
</comment>
<dbReference type="InterPro" id="IPR015421">
    <property type="entry name" value="PyrdxlP-dep_Trfase_major"/>
</dbReference>